<name>A0A0A0IDY5_CLOBO</name>
<proteinExistence type="predicted"/>
<dbReference type="Proteomes" id="UP000030014">
    <property type="component" value="Unassembled WGS sequence"/>
</dbReference>
<evidence type="ECO:0000313" key="2">
    <source>
        <dbReference type="Proteomes" id="UP000030014"/>
    </source>
</evidence>
<protein>
    <submittedName>
        <fullName evidence="1">Uncharacterized protein</fullName>
    </submittedName>
</protein>
<dbReference type="EMBL" id="JDRY01000052">
    <property type="protein sequence ID" value="KGM98541.1"/>
    <property type="molecule type" value="Genomic_DNA"/>
</dbReference>
<comment type="caution">
    <text evidence="1">The sequence shown here is derived from an EMBL/GenBank/DDBJ whole genome shotgun (WGS) entry which is preliminary data.</text>
</comment>
<reference evidence="1 2" key="1">
    <citation type="submission" date="2014-01" db="EMBL/GenBank/DDBJ databases">
        <title>Plasmidome dynamics in the species complex Clostridium novyi sensu lato converts strains of independent lineages into distinctly different pathogens.</title>
        <authorList>
            <person name="Skarin H."/>
            <person name="Segerman B."/>
        </authorList>
    </citation>
    <scope>NUCLEOTIDE SEQUENCE [LARGE SCALE GENOMIC DNA]</scope>
    <source>
        <strain evidence="1 2">DC5</strain>
    </source>
</reference>
<dbReference type="AlphaFoldDB" id="A0A0A0IDY5"/>
<sequence>MLKNIKFRTIGFLILILCTITLCYNYKNSKTQHLSNLNYNTNTYISTNVTDLICNNLRDINNGTFNNSSNIYPYDKFSKIPFLNNPNKNGRYPSRIIYSRGGTPPTINIYKPSTINTSEKQVELLDWDNAKQIFKRDSKAKVIDVYTHKSFNVQRTMGTNHADTETLTKKDTKIIKEIWGGFSWTRRPVIVEIDGRRLAASMSAMPHAGLDSSPAFVMVNNRSAGFGRGQNLDVIKNNDMDGHFDIHFLNSTRHMDGKKDPQHQNAILVASKSL</sequence>
<evidence type="ECO:0000313" key="1">
    <source>
        <dbReference type="EMBL" id="KGM98541.1"/>
    </source>
</evidence>
<organism evidence="1 2">
    <name type="scientific">Clostridium botulinum C/D str. DC5</name>
    <dbReference type="NCBI Taxonomy" id="1443128"/>
    <lineage>
        <taxon>Bacteria</taxon>
        <taxon>Bacillati</taxon>
        <taxon>Bacillota</taxon>
        <taxon>Clostridia</taxon>
        <taxon>Eubacteriales</taxon>
        <taxon>Clostridiaceae</taxon>
        <taxon>Clostridium</taxon>
    </lineage>
</organism>
<gene>
    <name evidence="1" type="ORF">Z955_11130</name>
</gene>
<accession>A0A0A0IDY5</accession>
<dbReference type="RefSeq" id="WP_039259744.1">
    <property type="nucleotide sequence ID" value="NZ_JDRY01000052.1"/>
</dbReference>